<dbReference type="SMART" id="SM00448">
    <property type="entry name" value="REC"/>
    <property type="match status" value="1"/>
</dbReference>
<evidence type="ECO:0000256" key="2">
    <source>
        <dbReference type="PROSITE-ProRule" id="PRU00169"/>
    </source>
</evidence>
<reference evidence="4 5" key="1">
    <citation type="submission" date="2024-09" db="EMBL/GenBank/DDBJ databases">
        <authorList>
            <person name="Sun Q."/>
            <person name="Mori K."/>
        </authorList>
    </citation>
    <scope>NUCLEOTIDE SEQUENCE [LARGE SCALE GENOMIC DNA]</scope>
    <source>
        <strain evidence="4 5">KCTC 23279</strain>
    </source>
</reference>
<dbReference type="Proteomes" id="UP001589775">
    <property type="component" value="Unassembled WGS sequence"/>
</dbReference>
<keyword evidence="1 2" id="KW-0597">Phosphoprotein</keyword>
<evidence type="ECO:0000256" key="1">
    <source>
        <dbReference type="ARBA" id="ARBA00022553"/>
    </source>
</evidence>
<comment type="caution">
    <text evidence="4">The sequence shown here is derived from an EMBL/GenBank/DDBJ whole genome shotgun (WGS) entry which is preliminary data.</text>
</comment>
<evidence type="ECO:0000313" key="4">
    <source>
        <dbReference type="EMBL" id="MFC0242408.1"/>
    </source>
</evidence>
<dbReference type="PANTHER" id="PTHR44591:SF25">
    <property type="entry name" value="CHEMOTAXIS TWO-COMPONENT RESPONSE REGULATOR"/>
    <property type="match status" value="1"/>
</dbReference>
<keyword evidence="5" id="KW-1185">Reference proteome</keyword>
<dbReference type="PROSITE" id="PS50110">
    <property type="entry name" value="RESPONSE_REGULATORY"/>
    <property type="match status" value="1"/>
</dbReference>
<dbReference type="Gene3D" id="3.40.50.2300">
    <property type="match status" value="1"/>
</dbReference>
<dbReference type="SUPFAM" id="SSF52172">
    <property type="entry name" value="CheY-like"/>
    <property type="match status" value="1"/>
</dbReference>
<sequence length="129" mass="13944">MTIGKIISVIDDDENVRIAIEGLIKSLGLEARGFNSARQYLNSESIEATACLITDVQMAGLNGLDLYARLLAEGRAPPVVFITAFPDERIEARARRMGAIEFLSKPFDAQRLVECIHRAIALPGGSGAT</sequence>
<accession>A0ABV6EW17</accession>
<name>A0ABV6EW17_9BRAD</name>
<gene>
    <name evidence="4" type="ORF">ACFFJ6_18095</name>
</gene>
<dbReference type="PANTHER" id="PTHR44591">
    <property type="entry name" value="STRESS RESPONSE REGULATOR PROTEIN 1"/>
    <property type="match status" value="1"/>
</dbReference>
<feature type="modified residue" description="4-aspartylphosphate" evidence="2">
    <location>
        <position position="55"/>
    </location>
</feature>
<dbReference type="InterPro" id="IPR001789">
    <property type="entry name" value="Sig_transdc_resp-reg_receiver"/>
</dbReference>
<feature type="domain" description="Response regulatory" evidence="3">
    <location>
        <begin position="6"/>
        <end position="120"/>
    </location>
</feature>
<dbReference type="Pfam" id="PF00072">
    <property type="entry name" value="Response_reg"/>
    <property type="match status" value="1"/>
</dbReference>
<organism evidence="4 5">
    <name type="scientific">Rhodopseudomonas telluris</name>
    <dbReference type="NCBI Taxonomy" id="644215"/>
    <lineage>
        <taxon>Bacteria</taxon>
        <taxon>Pseudomonadati</taxon>
        <taxon>Pseudomonadota</taxon>
        <taxon>Alphaproteobacteria</taxon>
        <taxon>Hyphomicrobiales</taxon>
        <taxon>Nitrobacteraceae</taxon>
        <taxon>Rhodopseudomonas</taxon>
    </lineage>
</organism>
<dbReference type="EMBL" id="JBHLWM010000008">
    <property type="protein sequence ID" value="MFC0242408.1"/>
    <property type="molecule type" value="Genomic_DNA"/>
</dbReference>
<dbReference type="RefSeq" id="WP_378390357.1">
    <property type="nucleotide sequence ID" value="NZ_JBHLWM010000008.1"/>
</dbReference>
<protein>
    <submittedName>
        <fullName evidence="4">Response regulator transcription factor</fullName>
    </submittedName>
</protein>
<dbReference type="InterPro" id="IPR011006">
    <property type="entry name" value="CheY-like_superfamily"/>
</dbReference>
<evidence type="ECO:0000313" key="5">
    <source>
        <dbReference type="Proteomes" id="UP001589775"/>
    </source>
</evidence>
<evidence type="ECO:0000259" key="3">
    <source>
        <dbReference type="PROSITE" id="PS50110"/>
    </source>
</evidence>
<dbReference type="InterPro" id="IPR050595">
    <property type="entry name" value="Bact_response_regulator"/>
</dbReference>
<proteinExistence type="predicted"/>